<keyword evidence="2" id="KW-1185">Reference proteome</keyword>
<protein>
    <submittedName>
        <fullName evidence="1">Uncharacterized protein</fullName>
    </submittedName>
</protein>
<proteinExistence type="predicted"/>
<name>A0ACC0LS61_RHOML</name>
<reference evidence="1" key="1">
    <citation type="submission" date="2022-02" db="EMBL/GenBank/DDBJ databases">
        <title>Plant Genome Project.</title>
        <authorList>
            <person name="Zhang R.-G."/>
        </authorList>
    </citation>
    <scope>NUCLEOTIDE SEQUENCE</scope>
    <source>
        <strain evidence="1">AT1</strain>
    </source>
</reference>
<organism evidence="1 2">
    <name type="scientific">Rhododendron molle</name>
    <name type="common">Chinese azalea</name>
    <name type="synonym">Azalea mollis</name>
    <dbReference type="NCBI Taxonomy" id="49168"/>
    <lineage>
        <taxon>Eukaryota</taxon>
        <taxon>Viridiplantae</taxon>
        <taxon>Streptophyta</taxon>
        <taxon>Embryophyta</taxon>
        <taxon>Tracheophyta</taxon>
        <taxon>Spermatophyta</taxon>
        <taxon>Magnoliopsida</taxon>
        <taxon>eudicotyledons</taxon>
        <taxon>Gunneridae</taxon>
        <taxon>Pentapetalae</taxon>
        <taxon>asterids</taxon>
        <taxon>Ericales</taxon>
        <taxon>Ericaceae</taxon>
        <taxon>Ericoideae</taxon>
        <taxon>Rhodoreae</taxon>
        <taxon>Rhododendron</taxon>
    </lineage>
</organism>
<comment type="caution">
    <text evidence="1">The sequence shown here is derived from an EMBL/GenBank/DDBJ whole genome shotgun (WGS) entry which is preliminary data.</text>
</comment>
<evidence type="ECO:0000313" key="2">
    <source>
        <dbReference type="Proteomes" id="UP001062846"/>
    </source>
</evidence>
<gene>
    <name evidence="1" type="ORF">RHMOL_Rhmol11G0149100</name>
</gene>
<accession>A0ACC0LS61</accession>
<dbReference type="EMBL" id="CM046398">
    <property type="protein sequence ID" value="KAI8531603.1"/>
    <property type="molecule type" value="Genomic_DNA"/>
</dbReference>
<sequence>MFVWVVAVGNIPYDATEEQLIQICEEVGPVVSFRLVIDRETGKPKGYGFCEYKDEETALSARRNLQGYEINGRQLRVDFAENDKNTDKSREQGRGGPGMVANVGPQKQFGGPAIGGDSAFQQPIGLQVAMAAATVMAGVLGGAQASRELNPNGLQGQAASYSDPLTLHLAKMSRNQLNEVISELKVMATQSKEQAHQLLLASPMLPKALFQAQIMLGMVTSQMLQMPNIRQASGPLAQPLSQGGPHGQQPVVPTQNKMQFGLIPREQESQLSSLHPNSLARNQYSSVQQLPTQPRVPLPQPVQSQVVEQSTLPNYSGISILPSVRPPPVGSVSFRPQIPEVTSFYEKQQTKPPLLQHGGEGREQPGTSASLGIPEKANIFNTSDQMSRPSKLMKLDAGRSTLAVGGNVTPSLSGPSRDSGANLYENQIPKAEAAPNSQKKVNQLQLPPEVESTLLQQVLNLTPEQLSSLPPDQQQQVIQLQQMLR</sequence>
<dbReference type="Proteomes" id="UP001062846">
    <property type="component" value="Chromosome 11"/>
</dbReference>
<evidence type="ECO:0000313" key="1">
    <source>
        <dbReference type="EMBL" id="KAI8531603.1"/>
    </source>
</evidence>